<name>A0A8H5CW89_9AGAR</name>
<evidence type="ECO:0000256" key="2">
    <source>
        <dbReference type="ARBA" id="ARBA00022737"/>
    </source>
</evidence>
<dbReference type="GO" id="GO:0005634">
    <property type="term" value="C:nucleus"/>
    <property type="evidence" value="ECO:0007669"/>
    <property type="project" value="TreeGrafter"/>
</dbReference>
<comment type="caution">
    <text evidence="4">The sequence shown here is derived from an EMBL/GenBank/DDBJ whole genome shotgun (WGS) entry which is preliminary data.</text>
</comment>
<dbReference type="PROSITE" id="PS50082">
    <property type="entry name" value="WD_REPEATS_2"/>
    <property type="match status" value="3"/>
</dbReference>
<dbReference type="Pfam" id="PF00400">
    <property type="entry name" value="WD40"/>
    <property type="match status" value="4"/>
</dbReference>
<dbReference type="InterPro" id="IPR051510">
    <property type="entry name" value="SKI8"/>
</dbReference>
<dbReference type="AlphaFoldDB" id="A0A8H5CW89"/>
<accession>A0A8H5CW89</accession>
<dbReference type="CDD" id="cd00200">
    <property type="entry name" value="WD40"/>
    <property type="match status" value="1"/>
</dbReference>
<feature type="repeat" description="WD" evidence="3">
    <location>
        <begin position="242"/>
        <end position="283"/>
    </location>
</feature>
<dbReference type="InterPro" id="IPR001680">
    <property type="entry name" value="WD40_rpt"/>
</dbReference>
<organism evidence="4 5">
    <name type="scientific">Tetrapyrgos nigripes</name>
    <dbReference type="NCBI Taxonomy" id="182062"/>
    <lineage>
        <taxon>Eukaryota</taxon>
        <taxon>Fungi</taxon>
        <taxon>Dikarya</taxon>
        <taxon>Basidiomycota</taxon>
        <taxon>Agaricomycotina</taxon>
        <taxon>Agaricomycetes</taxon>
        <taxon>Agaricomycetidae</taxon>
        <taxon>Agaricales</taxon>
        <taxon>Marasmiineae</taxon>
        <taxon>Marasmiaceae</taxon>
        <taxon>Tetrapyrgos</taxon>
    </lineage>
</organism>
<protein>
    <recommendedName>
        <fullName evidence="6">WD repeat-containing protein 61</fullName>
    </recommendedName>
</protein>
<dbReference type="EMBL" id="JAACJM010000083">
    <property type="protein sequence ID" value="KAF5349050.1"/>
    <property type="molecule type" value="Genomic_DNA"/>
</dbReference>
<keyword evidence="5" id="KW-1185">Reference proteome</keyword>
<dbReference type="Proteomes" id="UP000559256">
    <property type="component" value="Unassembled WGS sequence"/>
</dbReference>
<keyword evidence="1 3" id="KW-0853">WD repeat</keyword>
<dbReference type="SMART" id="SM00320">
    <property type="entry name" value="WD40"/>
    <property type="match status" value="7"/>
</dbReference>
<feature type="repeat" description="WD" evidence="3">
    <location>
        <begin position="195"/>
        <end position="229"/>
    </location>
</feature>
<dbReference type="PROSITE" id="PS50294">
    <property type="entry name" value="WD_REPEATS_REGION"/>
    <property type="match status" value="1"/>
</dbReference>
<reference evidence="4 5" key="1">
    <citation type="journal article" date="2020" name="ISME J.">
        <title>Uncovering the hidden diversity of litter-decomposition mechanisms in mushroom-forming fungi.</title>
        <authorList>
            <person name="Floudas D."/>
            <person name="Bentzer J."/>
            <person name="Ahren D."/>
            <person name="Johansson T."/>
            <person name="Persson P."/>
            <person name="Tunlid A."/>
        </authorList>
    </citation>
    <scope>NUCLEOTIDE SEQUENCE [LARGE SCALE GENOMIC DNA]</scope>
    <source>
        <strain evidence="4 5">CBS 291.85</strain>
    </source>
</reference>
<evidence type="ECO:0008006" key="6">
    <source>
        <dbReference type="Google" id="ProtNLM"/>
    </source>
</evidence>
<dbReference type="InterPro" id="IPR015943">
    <property type="entry name" value="WD40/YVTN_repeat-like_dom_sf"/>
</dbReference>
<gene>
    <name evidence="4" type="ORF">D9758_012688</name>
</gene>
<proteinExistence type="predicted"/>
<evidence type="ECO:0000313" key="5">
    <source>
        <dbReference type="Proteomes" id="UP000559256"/>
    </source>
</evidence>
<dbReference type="PANTHER" id="PTHR44090:SF1">
    <property type="entry name" value="SUPERKILLER COMPLEX PROTEIN 8"/>
    <property type="match status" value="1"/>
</dbReference>
<keyword evidence="2" id="KW-0677">Repeat</keyword>
<evidence type="ECO:0000256" key="3">
    <source>
        <dbReference type="PROSITE-ProRule" id="PRU00221"/>
    </source>
</evidence>
<evidence type="ECO:0000256" key="1">
    <source>
        <dbReference type="ARBA" id="ARBA00022574"/>
    </source>
</evidence>
<feature type="repeat" description="WD" evidence="3">
    <location>
        <begin position="59"/>
        <end position="100"/>
    </location>
</feature>
<dbReference type="InterPro" id="IPR036322">
    <property type="entry name" value="WD40_repeat_dom_sf"/>
</dbReference>
<dbReference type="PANTHER" id="PTHR44090">
    <property type="entry name" value="WD REPEAT-CONTAINING PROTEIN 61"/>
    <property type="match status" value="1"/>
</dbReference>
<dbReference type="GO" id="GO:0032991">
    <property type="term" value="C:protein-containing complex"/>
    <property type="evidence" value="ECO:0007669"/>
    <property type="project" value="UniProtKB-ARBA"/>
</dbReference>
<evidence type="ECO:0000313" key="4">
    <source>
        <dbReference type="EMBL" id="KAF5349050.1"/>
    </source>
</evidence>
<dbReference type="OrthoDB" id="538223at2759"/>
<sequence length="327" mass="34311">MSLAFLHSHNSKEAHQDAVWGVAWTQSDTAVSISADGSIQQWTCSSGDSYSDGPHFKTPAPHTLGLVSLSVSADGRFALYGSLEGLTTLWDLSSGEIVGKFESYVRSGEDAEPSWCVSLNPRGSTYASAGASGKLSIHSAEPGNFGQRLATIPSGRTKFGMYCAYSPDGKRVALSSETGQIYIFDVESSSLVNSFTSHAMSVRSLAWSHDCNLLLSASEDKRLVLHDVRVSLGSGGGAVATFSGHSSWVLSVDISPDGRLGLSGSADKTIKVWDIAARAAVSTVQDTGEVWSVSWRPKPPAVGTAGAFVSGGEDGVVRWWRSAGGGG</sequence>
<dbReference type="SUPFAM" id="SSF50978">
    <property type="entry name" value="WD40 repeat-like"/>
    <property type="match status" value="1"/>
</dbReference>
<dbReference type="Gene3D" id="2.130.10.10">
    <property type="entry name" value="YVTN repeat-like/Quinoprotein amine dehydrogenase"/>
    <property type="match status" value="1"/>
</dbReference>